<evidence type="ECO:0000256" key="1">
    <source>
        <dbReference type="SAM" id="Phobius"/>
    </source>
</evidence>
<keyword evidence="1" id="KW-0812">Transmembrane</keyword>
<dbReference type="EMBL" id="AKVJ01000030">
    <property type="protein sequence ID" value="EIW17487.1"/>
    <property type="molecule type" value="Genomic_DNA"/>
</dbReference>
<feature type="transmembrane region" description="Helical" evidence="1">
    <location>
        <begin position="157"/>
        <end position="182"/>
    </location>
</feature>
<sequence>MKRFALDLLAIVRYISSILTYIYRETEQDLEINDLRGTPMSNQTLLWASFVISWLSVIFLKKEDLKRYMPVALLGALLSTIVIEAGITLHWWSTKETVFPFVNMPIFIYGSFLVGILWIFKFSYKRFWLFLATNACIDLILIIPLDNWFVRRGILELYNITTLQMFLMSIGHATLLYCYQIWQEGEASPFKRLNINLSSNVQSAASKPLRDDKDED</sequence>
<comment type="caution">
    <text evidence="2">The sequence shown here is derived from an EMBL/GenBank/DDBJ whole genome shotgun (WGS) entry which is preliminary data.</text>
</comment>
<dbReference type="PATRIC" id="fig|1149862.3.peg.3204"/>
<organism evidence="2 3">
    <name type="scientific">Pelosinus fermentans B4</name>
    <dbReference type="NCBI Taxonomy" id="1149862"/>
    <lineage>
        <taxon>Bacteria</taxon>
        <taxon>Bacillati</taxon>
        <taxon>Bacillota</taxon>
        <taxon>Negativicutes</taxon>
        <taxon>Selenomonadales</taxon>
        <taxon>Sporomusaceae</taxon>
        <taxon>Pelosinus</taxon>
    </lineage>
</organism>
<evidence type="ECO:0000313" key="3">
    <source>
        <dbReference type="Proteomes" id="UP000004324"/>
    </source>
</evidence>
<reference evidence="2 3" key="1">
    <citation type="journal article" date="2012" name="J. Bacteriol.">
        <title>Draft Genome Sequences for Two Metal-Reducing Pelosinus fermentans Strains Isolated from a Cr(VI)-Contaminated Site and for Type Strain R7.</title>
        <authorList>
            <person name="Brown S.D."/>
            <person name="Podar M."/>
            <person name="Klingeman D.M."/>
            <person name="Johnson C.M."/>
            <person name="Yang Z.K."/>
            <person name="Utturkar S.M."/>
            <person name="Land M.L."/>
            <person name="Mosher J.J."/>
            <person name="Hurt R.A.Jr."/>
            <person name="Phelps T.J."/>
            <person name="Palumbo A.V."/>
            <person name="Arkin A.P."/>
            <person name="Hazen T.C."/>
            <person name="Elias D.A."/>
        </authorList>
    </citation>
    <scope>NUCLEOTIDE SEQUENCE [LARGE SCALE GENOMIC DNA]</scope>
    <source>
        <strain evidence="2 3">B4</strain>
    </source>
</reference>
<dbReference type="OrthoDB" id="1683771at2"/>
<keyword evidence="1" id="KW-1133">Transmembrane helix</keyword>
<gene>
    <name evidence="2" type="ORF">FB4_4236</name>
</gene>
<feature type="transmembrane region" description="Helical" evidence="1">
    <location>
        <begin position="98"/>
        <end position="120"/>
    </location>
</feature>
<proteinExistence type="predicted"/>
<keyword evidence="1" id="KW-0472">Membrane</keyword>
<evidence type="ECO:0000313" key="2">
    <source>
        <dbReference type="EMBL" id="EIW17487.1"/>
    </source>
</evidence>
<name>I9AX71_9FIRM</name>
<accession>I9AX71</accession>
<feature type="transmembrane region" description="Helical" evidence="1">
    <location>
        <begin position="44"/>
        <end position="60"/>
    </location>
</feature>
<feature type="transmembrane region" description="Helical" evidence="1">
    <location>
        <begin position="72"/>
        <end position="92"/>
    </location>
</feature>
<feature type="transmembrane region" description="Helical" evidence="1">
    <location>
        <begin position="127"/>
        <end position="145"/>
    </location>
</feature>
<dbReference type="RefSeq" id="WP_007935932.1">
    <property type="nucleotide sequence ID" value="NZ_AKVJ01000030.1"/>
</dbReference>
<dbReference type="AlphaFoldDB" id="I9AX71"/>
<dbReference type="Proteomes" id="UP000004324">
    <property type="component" value="Unassembled WGS sequence"/>
</dbReference>
<keyword evidence="3" id="KW-1185">Reference proteome</keyword>
<protein>
    <submittedName>
        <fullName evidence="2">Uncharacterized protein</fullName>
    </submittedName>
</protein>